<dbReference type="SMART" id="SM00984">
    <property type="entry name" value="UDPG_MGDP_dh_C"/>
    <property type="match status" value="1"/>
</dbReference>
<evidence type="ECO:0000313" key="8">
    <source>
        <dbReference type="Proteomes" id="UP000317935"/>
    </source>
</evidence>
<name>A0A6J4CXP1_9HELI</name>
<keyword evidence="2" id="KW-0560">Oxidoreductase</keyword>
<dbReference type="InterPro" id="IPR001732">
    <property type="entry name" value="UDP-Glc/GDP-Man_DH_N"/>
</dbReference>
<dbReference type="Gene3D" id="3.40.50.720">
    <property type="entry name" value="NAD(P)-binding Rossmann-like Domain"/>
    <property type="match status" value="2"/>
</dbReference>
<sequence length="421" mass="47158">MFKNNPTLAILGLGYVGLPLALAFGAHFKTIGYDISYKRICELQNHHDYNQEIAPIDFTKAPLLHFTNNSCDLKGVDVFIIAMPTPIDANNQPDLSKLQSASILVGSFLRPSGLVIYESTTYPTCTQKFCAPLLEQASKLIYNQDFFIGYSPERINVGEKRPLHTIVKLTSGSTPESARYVDWLYSHIAPTYLTSSIEIAESAKILENTQRDLNIAFMNDMAMLLARLDIPLYEVLDACQTKWNFLPFTPGFVGGHCIGIDSYYLAFLAKQLNYDPALIQITRQINNAMPNFIASKITQLLNTHKLPIQGASILLLGVSFKENCNDLRNTQSLLLKQELESFGCCVALFDPLIDSKALEELYQTSLLEQLPKTPTYHAIILVIGHGVFRNLEIPSLLLPQGFIYDLKRFFNPPPPVVLYTP</sequence>
<dbReference type="SUPFAM" id="SSF52413">
    <property type="entry name" value="UDP-glucose/GDP-mannose dehydrogenase C-terminal domain"/>
    <property type="match status" value="1"/>
</dbReference>
<proteinExistence type="inferred from homology"/>
<dbReference type="InterPro" id="IPR036291">
    <property type="entry name" value="NAD(P)-bd_dom_sf"/>
</dbReference>
<dbReference type="EMBL" id="AP023036">
    <property type="protein sequence ID" value="BCD45600.1"/>
    <property type="molecule type" value="Genomic_DNA"/>
</dbReference>
<keyword evidence="9" id="KW-1185">Reference proteome</keyword>
<dbReference type="GO" id="GO:0016616">
    <property type="term" value="F:oxidoreductase activity, acting on the CH-OH group of donors, NAD or NADP as acceptor"/>
    <property type="evidence" value="ECO:0007669"/>
    <property type="project" value="InterPro"/>
</dbReference>
<reference evidence="7 8" key="1">
    <citation type="submission" date="2019-06" db="EMBL/GenBank/DDBJ databases">
        <title>Complete genome sequence of Helicobacter suis SNTW101c.</title>
        <authorList>
            <person name="Rimbara E."/>
            <person name="Suzuki M."/>
            <person name="Matsui H."/>
            <person name="Nakamura M."/>
            <person name="Mori S."/>
            <person name="Shibayama K."/>
        </authorList>
    </citation>
    <scope>NUCLEOTIDE SEQUENCE [LARGE SCALE GENOMIC DNA]</scope>
    <source>
        <strain evidence="7 8">SNTW101c</strain>
    </source>
</reference>
<dbReference type="Proteomes" id="UP000509742">
    <property type="component" value="Chromosome"/>
</dbReference>
<accession>A0A6J4CXP1</accession>
<dbReference type="PIRSF" id="PIRSF500136">
    <property type="entry name" value="UDP_ManNAc_DH"/>
    <property type="match status" value="1"/>
</dbReference>
<comment type="similarity">
    <text evidence="1 4">Belongs to the UDP-glucose/GDP-mannose dehydrogenase family.</text>
</comment>
<reference evidence="6 9" key="2">
    <citation type="submission" date="2020-04" db="EMBL/GenBank/DDBJ databases">
        <title>Genomic analysis of gastric non-Helicobacter pylori Helicobacters isolated in Japan.</title>
        <authorList>
            <person name="Suzuki M."/>
            <person name="Rimbara E."/>
        </authorList>
    </citation>
    <scope>NUCLEOTIDE SEQUENCE [LARGE SCALE GENOMIC DNA]</scope>
    <source>
        <strain evidence="6 9">NHP19-0020</strain>
    </source>
</reference>
<organism evidence="7 8">
    <name type="scientific">Helicobacter suis</name>
    <dbReference type="NCBI Taxonomy" id="104628"/>
    <lineage>
        <taxon>Bacteria</taxon>
        <taxon>Pseudomonadati</taxon>
        <taxon>Campylobacterota</taxon>
        <taxon>Epsilonproteobacteria</taxon>
        <taxon>Campylobacterales</taxon>
        <taxon>Helicobacteraceae</taxon>
        <taxon>Helicobacter</taxon>
    </lineage>
</organism>
<dbReference type="InterPro" id="IPR008927">
    <property type="entry name" value="6-PGluconate_DH-like_C_sf"/>
</dbReference>
<dbReference type="PIRSF" id="PIRSF000124">
    <property type="entry name" value="UDPglc_GDPman_dh"/>
    <property type="match status" value="1"/>
</dbReference>
<dbReference type="InterPro" id="IPR017476">
    <property type="entry name" value="UDP-Glc/GDP-Man"/>
</dbReference>
<dbReference type="Pfam" id="PF00984">
    <property type="entry name" value="UDPG_MGDP_dh"/>
    <property type="match status" value="1"/>
</dbReference>
<dbReference type="GO" id="GO:0000271">
    <property type="term" value="P:polysaccharide biosynthetic process"/>
    <property type="evidence" value="ECO:0007669"/>
    <property type="project" value="InterPro"/>
</dbReference>
<dbReference type="RefSeq" id="WP_040499297.1">
    <property type="nucleotide sequence ID" value="NZ_AP019774.1"/>
</dbReference>
<dbReference type="AlphaFoldDB" id="A0A6J4CXP1"/>
<evidence type="ECO:0000313" key="6">
    <source>
        <dbReference type="EMBL" id="BCD45600.1"/>
    </source>
</evidence>
<dbReference type="PANTHER" id="PTHR43491:SF2">
    <property type="entry name" value="UDP-N-ACETYL-D-MANNOSAMINE DEHYDROGENASE"/>
    <property type="match status" value="1"/>
</dbReference>
<dbReference type="PANTHER" id="PTHR43491">
    <property type="entry name" value="UDP-N-ACETYL-D-MANNOSAMINE DEHYDROGENASE"/>
    <property type="match status" value="1"/>
</dbReference>
<protein>
    <submittedName>
        <fullName evidence="7">UDP-N-acetyl-d-glucosamine 6-dehydrogenase WbpA</fullName>
    </submittedName>
</protein>
<gene>
    <name evidence="7" type="primary">wbpA</name>
    <name evidence="6" type="ORF">NHP190020_06390</name>
    <name evidence="7" type="ORF">SNTW_07760</name>
</gene>
<dbReference type="InterPro" id="IPR036220">
    <property type="entry name" value="UDP-Glc/GDP-Man_DH_C_sf"/>
</dbReference>
<evidence type="ECO:0000313" key="9">
    <source>
        <dbReference type="Proteomes" id="UP000509742"/>
    </source>
</evidence>
<evidence type="ECO:0000256" key="1">
    <source>
        <dbReference type="ARBA" id="ARBA00006601"/>
    </source>
</evidence>
<dbReference type="NCBIfam" id="TIGR03026">
    <property type="entry name" value="NDP-sugDHase"/>
    <property type="match status" value="1"/>
</dbReference>
<evidence type="ECO:0000256" key="4">
    <source>
        <dbReference type="PIRNR" id="PIRNR000124"/>
    </source>
</evidence>
<dbReference type="EMBL" id="AP019774">
    <property type="protein sequence ID" value="BCD70131.1"/>
    <property type="molecule type" value="Genomic_DNA"/>
</dbReference>
<dbReference type="GO" id="GO:0016628">
    <property type="term" value="F:oxidoreductase activity, acting on the CH-CH group of donors, NAD or NADP as acceptor"/>
    <property type="evidence" value="ECO:0007669"/>
    <property type="project" value="InterPro"/>
</dbReference>
<evidence type="ECO:0000313" key="7">
    <source>
        <dbReference type="EMBL" id="BCD70131.1"/>
    </source>
</evidence>
<dbReference type="InterPro" id="IPR014026">
    <property type="entry name" value="UDP-Glc/GDP-Man_DH_dimer"/>
</dbReference>
<dbReference type="SUPFAM" id="SSF48179">
    <property type="entry name" value="6-phosphogluconate dehydrogenase C-terminal domain-like"/>
    <property type="match status" value="1"/>
</dbReference>
<dbReference type="GO" id="GO:0051287">
    <property type="term" value="F:NAD binding"/>
    <property type="evidence" value="ECO:0007669"/>
    <property type="project" value="InterPro"/>
</dbReference>
<dbReference type="SUPFAM" id="SSF51735">
    <property type="entry name" value="NAD(P)-binding Rossmann-fold domains"/>
    <property type="match status" value="1"/>
</dbReference>
<dbReference type="InterPro" id="IPR028359">
    <property type="entry name" value="UDP_ManNAc/GlcNAc_DH"/>
</dbReference>
<evidence type="ECO:0000256" key="3">
    <source>
        <dbReference type="ARBA" id="ARBA00023027"/>
    </source>
</evidence>
<evidence type="ECO:0000256" key="2">
    <source>
        <dbReference type="ARBA" id="ARBA00023002"/>
    </source>
</evidence>
<dbReference type="Pfam" id="PF03720">
    <property type="entry name" value="UDPG_MGDP_dh_C"/>
    <property type="match status" value="1"/>
</dbReference>
<feature type="domain" description="UDP-glucose/GDP-mannose dehydrogenase C-terminal" evidence="5">
    <location>
        <begin position="314"/>
        <end position="412"/>
    </location>
</feature>
<dbReference type="Pfam" id="PF03721">
    <property type="entry name" value="UDPG_MGDP_dh_N"/>
    <property type="match status" value="1"/>
</dbReference>
<dbReference type="OrthoDB" id="9803238at2"/>
<dbReference type="InterPro" id="IPR014027">
    <property type="entry name" value="UDP-Glc/GDP-Man_DH_C"/>
</dbReference>
<evidence type="ECO:0000259" key="5">
    <source>
        <dbReference type="SMART" id="SM00984"/>
    </source>
</evidence>
<keyword evidence="3" id="KW-0520">NAD</keyword>
<dbReference type="Proteomes" id="UP000317935">
    <property type="component" value="Chromosome"/>
</dbReference>